<organism evidence="2">
    <name type="scientific">Streptomyces sp. Y1</name>
    <dbReference type="NCBI Taxonomy" id="3238634"/>
    <lineage>
        <taxon>Bacteria</taxon>
        <taxon>Bacillati</taxon>
        <taxon>Actinomycetota</taxon>
        <taxon>Actinomycetes</taxon>
        <taxon>Kitasatosporales</taxon>
        <taxon>Streptomycetaceae</taxon>
        <taxon>Streptomyces</taxon>
    </lineage>
</organism>
<dbReference type="Pfam" id="PF00583">
    <property type="entry name" value="Acetyltransf_1"/>
    <property type="match status" value="1"/>
</dbReference>
<sequence length="220" mass="22974">MSMDVRVRGLAEILADAAGGVFPPPDGSVTVVPQPSPREAGVLSFAAHAVVFTAEDPAWVRDTVAAAPGEPLSAPLSPSFLSAFAARTGRVVGNTDLVTAAGRLPGEPPLPLAEVEDREHPRVVRALDFREDVRVFTTDGGVLVLGRGVAGRWEAAIEVDPHTRGRGLGRALATAARHLLPEGEVVWAQQAPGNAPSVRAFQASGYRPIGAEALLVSPHR</sequence>
<keyword evidence="2" id="KW-0808">Transferase</keyword>
<reference evidence="2" key="1">
    <citation type="submission" date="2024-07" db="EMBL/GenBank/DDBJ databases">
        <authorList>
            <person name="Yu S.T."/>
        </authorList>
    </citation>
    <scope>NUCLEOTIDE SEQUENCE</scope>
    <source>
        <strain evidence="2">Y1</strain>
    </source>
</reference>
<dbReference type="EMBL" id="CP163445">
    <property type="protein sequence ID" value="XDQ82585.1"/>
    <property type="molecule type" value="Genomic_DNA"/>
</dbReference>
<evidence type="ECO:0000259" key="1">
    <source>
        <dbReference type="PROSITE" id="PS51186"/>
    </source>
</evidence>
<dbReference type="InterPro" id="IPR016181">
    <property type="entry name" value="Acyl_CoA_acyltransferase"/>
</dbReference>
<dbReference type="GO" id="GO:0016747">
    <property type="term" value="F:acyltransferase activity, transferring groups other than amino-acyl groups"/>
    <property type="evidence" value="ECO:0007669"/>
    <property type="project" value="InterPro"/>
</dbReference>
<feature type="domain" description="N-acetyltransferase" evidence="1">
    <location>
        <begin position="95"/>
        <end position="220"/>
    </location>
</feature>
<dbReference type="RefSeq" id="WP_369184916.1">
    <property type="nucleotide sequence ID" value="NZ_CP163445.1"/>
</dbReference>
<dbReference type="PROSITE" id="PS51186">
    <property type="entry name" value="GNAT"/>
    <property type="match status" value="1"/>
</dbReference>
<dbReference type="SUPFAM" id="SSF55729">
    <property type="entry name" value="Acyl-CoA N-acyltransferases (Nat)"/>
    <property type="match status" value="1"/>
</dbReference>
<keyword evidence="2" id="KW-0012">Acyltransferase</keyword>
<dbReference type="EC" id="2.3.1.-" evidence="2"/>
<accession>A0AB39TTC3</accession>
<evidence type="ECO:0000313" key="2">
    <source>
        <dbReference type="EMBL" id="XDQ82585.1"/>
    </source>
</evidence>
<gene>
    <name evidence="2" type="ORF">AB2U05_30860</name>
</gene>
<dbReference type="AlphaFoldDB" id="A0AB39TTC3"/>
<dbReference type="InterPro" id="IPR000182">
    <property type="entry name" value="GNAT_dom"/>
</dbReference>
<proteinExistence type="predicted"/>
<protein>
    <submittedName>
        <fullName evidence="2">GNAT family N-acetyltransferase</fullName>
        <ecNumber evidence="2">2.3.1.-</ecNumber>
    </submittedName>
</protein>
<name>A0AB39TTC3_9ACTN</name>
<dbReference type="Gene3D" id="3.40.630.30">
    <property type="match status" value="1"/>
</dbReference>